<comment type="caution">
    <text evidence="1">The sequence shown here is derived from an EMBL/GenBank/DDBJ whole genome shotgun (WGS) entry which is preliminary data.</text>
</comment>
<evidence type="ECO:0000313" key="2">
    <source>
        <dbReference type="Proteomes" id="UP000315010"/>
    </source>
</evidence>
<accession>A0A5C5YXN9</accession>
<protein>
    <submittedName>
        <fullName evidence="1">Uncharacterized protein</fullName>
    </submittedName>
</protein>
<gene>
    <name evidence="1" type="ORF">CA13_12460</name>
</gene>
<proteinExistence type="predicted"/>
<keyword evidence="2" id="KW-1185">Reference proteome</keyword>
<reference evidence="1 2" key="1">
    <citation type="submission" date="2019-02" db="EMBL/GenBank/DDBJ databases">
        <title>Deep-cultivation of Planctomycetes and their phenomic and genomic characterization uncovers novel biology.</title>
        <authorList>
            <person name="Wiegand S."/>
            <person name="Jogler M."/>
            <person name="Boedeker C."/>
            <person name="Pinto D."/>
            <person name="Vollmers J."/>
            <person name="Rivas-Marin E."/>
            <person name="Kohn T."/>
            <person name="Peeters S.H."/>
            <person name="Heuer A."/>
            <person name="Rast P."/>
            <person name="Oberbeckmann S."/>
            <person name="Bunk B."/>
            <person name="Jeske O."/>
            <person name="Meyerdierks A."/>
            <person name="Storesund J.E."/>
            <person name="Kallscheuer N."/>
            <person name="Luecker S."/>
            <person name="Lage O.M."/>
            <person name="Pohl T."/>
            <person name="Merkel B.J."/>
            <person name="Hornburger P."/>
            <person name="Mueller R.-W."/>
            <person name="Bruemmer F."/>
            <person name="Labrenz M."/>
            <person name="Spormann A.M."/>
            <person name="Op Den Camp H."/>
            <person name="Overmann J."/>
            <person name="Amann R."/>
            <person name="Jetten M.S.M."/>
            <person name="Mascher T."/>
            <person name="Medema M.H."/>
            <person name="Devos D.P."/>
            <person name="Kaster A.-K."/>
            <person name="Ovreas L."/>
            <person name="Rohde M."/>
            <person name="Galperin M.Y."/>
            <person name="Jogler C."/>
        </authorList>
    </citation>
    <scope>NUCLEOTIDE SEQUENCE [LARGE SCALE GENOMIC DNA]</scope>
    <source>
        <strain evidence="1 2">CA13</strain>
    </source>
</reference>
<sequence>MGVSGEYFSTDYFDQPCPTCGRPMRIRAEWDETKVCCAHCSAISVADASKRFRRDIQQEIPSDCSTYVRTN</sequence>
<dbReference type="Proteomes" id="UP000315010">
    <property type="component" value="Unassembled WGS sequence"/>
</dbReference>
<organism evidence="1 2">
    <name type="scientific">Novipirellula herctigrandis</name>
    <dbReference type="NCBI Taxonomy" id="2527986"/>
    <lineage>
        <taxon>Bacteria</taxon>
        <taxon>Pseudomonadati</taxon>
        <taxon>Planctomycetota</taxon>
        <taxon>Planctomycetia</taxon>
        <taxon>Pirellulales</taxon>
        <taxon>Pirellulaceae</taxon>
        <taxon>Novipirellula</taxon>
    </lineage>
</organism>
<dbReference type="EMBL" id="SJPJ01000001">
    <property type="protein sequence ID" value="TWT79839.1"/>
    <property type="molecule type" value="Genomic_DNA"/>
</dbReference>
<name>A0A5C5YXN9_9BACT</name>
<evidence type="ECO:0000313" key="1">
    <source>
        <dbReference type="EMBL" id="TWT79839.1"/>
    </source>
</evidence>
<dbReference type="AlphaFoldDB" id="A0A5C5YXN9"/>